<dbReference type="InterPro" id="IPR036291">
    <property type="entry name" value="NAD(P)-bd_dom_sf"/>
</dbReference>
<accession>A0A2A2FJP9</accession>
<evidence type="ECO:0000256" key="1">
    <source>
        <dbReference type="ARBA" id="ARBA00007637"/>
    </source>
</evidence>
<dbReference type="EMBL" id="NSKC01000001">
    <property type="protein sequence ID" value="PAU85158.1"/>
    <property type="molecule type" value="Genomic_DNA"/>
</dbReference>
<dbReference type="AlphaFoldDB" id="A0A2A2FJP9"/>
<evidence type="ECO:0000256" key="2">
    <source>
        <dbReference type="ARBA" id="ARBA00023002"/>
    </source>
</evidence>
<proteinExistence type="inferred from homology"/>
<dbReference type="Gene3D" id="3.40.50.720">
    <property type="entry name" value="NAD(P)-binding Rossmann-like Domain"/>
    <property type="match status" value="1"/>
</dbReference>
<keyword evidence="2" id="KW-0560">Oxidoreductase</keyword>
<evidence type="ECO:0000313" key="6">
    <source>
        <dbReference type="Proteomes" id="UP000218083"/>
    </source>
</evidence>
<reference evidence="5 6" key="1">
    <citation type="submission" date="2017-08" db="EMBL/GenBank/DDBJ databases">
        <title>The strain WRN001 was isolated from Binhai saline alkaline soil, Tianjin, China.</title>
        <authorList>
            <person name="Liu D."/>
            <person name="Zhang G."/>
        </authorList>
    </citation>
    <scope>NUCLEOTIDE SEQUENCE [LARGE SCALE GENOMIC DNA]</scope>
    <source>
        <strain evidence="5 6">WN019</strain>
    </source>
</reference>
<dbReference type="RefSeq" id="WP_095635281.1">
    <property type="nucleotide sequence ID" value="NZ_NSKC01000001.1"/>
</dbReference>
<dbReference type="PANTHER" id="PTHR43103:SF5">
    <property type="entry name" value="4-EPIMERASE, PUTATIVE (AFU_ORTHOLOGUE AFUA_7G00360)-RELATED"/>
    <property type="match status" value="1"/>
</dbReference>
<dbReference type="PANTHER" id="PTHR43103">
    <property type="entry name" value="NUCLEOSIDE-DIPHOSPHATE-SUGAR EPIMERASE"/>
    <property type="match status" value="1"/>
</dbReference>
<dbReference type="GO" id="GO:0016491">
    <property type="term" value="F:oxidoreductase activity"/>
    <property type="evidence" value="ECO:0007669"/>
    <property type="project" value="UniProtKB-KW"/>
</dbReference>
<dbReference type="InterPro" id="IPR001509">
    <property type="entry name" value="Epimerase_deHydtase"/>
</dbReference>
<comment type="similarity">
    <text evidence="1">Belongs to the NAD(P)-dependent epimerase/dehydratase family.</text>
</comment>
<dbReference type="CDD" id="cd08946">
    <property type="entry name" value="SDR_e"/>
    <property type="match status" value="1"/>
</dbReference>
<evidence type="ECO:0000256" key="3">
    <source>
        <dbReference type="ARBA" id="ARBA00023027"/>
    </source>
</evidence>
<feature type="domain" description="NAD-dependent epimerase/dehydratase" evidence="4">
    <location>
        <begin position="4"/>
        <end position="183"/>
    </location>
</feature>
<sequence length="300" mass="31703">MATILVTGSCGGVGSWTVDHFADAGHEVVGVDRRTPPGTRENAAFKAADLTDYGETRQLVEAADPDAVVHLAAIPDPESHAGSRVFENNVVSTYNVLDAAGAVGARIAWASSESLYGTVFAEDDWLPDALPIDEATPTQPEDPYGLSKVVGEEVAARVARRYGVSAVSLRASWVTYPGSGETRTAREAFDPETAEPSGNCWSYVDVRDLVAAVEAAIAPDAPEPPIEGHEAVLVVAAENFLGRDTAAAIEAVRGELPDDCDLAGDESVFDCSKAKRLLGWEPAHSWREAEDADIPGPSFL</sequence>
<gene>
    <name evidence="5" type="ORF">CK500_00350</name>
</gene>
<keyword evidence="6" id="KW-1185">Reference proteome</keyword>
<comment type="caution">
    <text evidence="5">The sequence shown here is derived from an EMBL/GenBank/DDBJ whole genome shotgun (WGS) entry which is preliminary data.</text>
</comment>
<organism evidence="5 6">
    <name type="scientific">Halorubrum salipaludis</name>
    <dbReference type="NCBI Taxonomy" id="2032630"/>
    <lineage>
        <taxon>Archaea</taxon>
        <taxon>Methanobacteriati</taxon>
        <taxon>Methanobacteriota</taxon>
        <taxon>Stenosarchaea group</taxon>
        <taxon>Halobacteria</taxon>
        <taxon>Halobacteriales</taxon>
        <taxon>Haloferacaceae</taxon>
        <taxon>Halorubrum</taxon>
    </lineage>
</organism>
<evidence type="ECO:0000259" key="4">
    <source>
        <dbReference type="Pfam" id="PF01370"/>
    </source>
</evidence>
<name>A0A2A2FJP9_9EURY</name>
<dbReference type="OrthoDB" id="200501at2157"/>
<keyword evidence="3" id="KW-0520">NAD</keyword>
<dbReference type="Proteomes" id="UP000218083">
    <property type="component" value="Unassembled WGS sequence"/>
</dbReference>
<dbReference type="SUPFAM" id="SSF51735">
    <property type="entry name" value="NAD(P)-binding Rossmann-fold domains"/>
    <property type="match status" value="1"/>
</dbReference>
<evidence type="ECO:0000313" key="5">
    <source>
        <dbReference type="EMBL" id="PAU85158.1"/>
    </source>
</evidence>
<protein>
    <submittedName>
        <fullName evidence="5">UDP-glucose 4-epimerase</fullName>
    </submittedName>
</protein>
<dbReference type="Pfam" id="PF01370">
    <property type="entry name" value="Epimerase"/>
    <property type="match status" value="1"/>
</dbReference>